<reference evidence="8 9" key="1">
    <citation type="journal article" date="2018" name="New Phytol.">
        <title>Phylogenomics of Endogonaceae and evolution of mycorrhizas within Mucoromycota.</title>
        <authorList>
            <person name="Chang Y."/>
            <person name="Desiro A."/>
            <person name="Na H."/>
            <person name="Sandor L."/>
            <person name="Lipzen A."/>
            <person name="Clum A."/>
            <person name="Barry K."/>
            <person name="Grigoriev I.V."/>
            <person name="Martin F.M."/>
            <person name="Stajich J.E."/>
            <person name="Smith M.E."/>
            <person name="Bonito G."/>
            <person name="Spatafora J.W."/>
        </authorList>
    </citation>
    <scope>NUCLEOTIDE SEQUENCE [LARGE SCALE GENOMIC DNA]</scope>
    <source>
        <strain evidence="8 9">GMNB39</strain>
    </source>
</reference>
<dbReference type="EMBL" id="RBNI01004637">
    <property type="protein sequence ID" value="RUP47353.1"/>
    <property type="molecule type" value="Genomic_DNA"/>
</dbReference>
<evidence type="ECO:0000313" key="9">
    <source>
        <dbReference type="Proteomes" id="UP000268093"/>
    </source>
</evidence>
<dbReference type="OrthoDB" id="77405at2759"/>
<keyword evidence="4 7" id="KW-0812">Transmembrane</keyword>
<keyword evidence="3" id="KW-0813">Transport</keyword>
<dbReference type="AlphaFoldDB" id="A0A433D951"/>
<dbReference type="PANTHER" id="PTHR31645">
    <property type="entry name" value="OLIGOPEPTIDE TRANSPORTER YGL114W-RELATED"/>
    <property type="match status" value="1"/>
</dbReference>
<evidence type="ECO:0000256" key="6">
    <source>
        <dbReference type="ARBA" id="ARBA00023136"/>
    </source>
</evidence>
<dbReference type="Proteomes" id="UP000268093">
    <property type="component" value="Unassembled WGS sequence"/>
</dbReference>
<name>A0A433D951_9FUNG</name>
<dbReference type="GO" id="GO:0000329">
    <property type="term" value="C:fungal-type vacuole membrane"/>
    <property type="evidence" value="ECO:0007669"/>
    <property type="project" value="TreeGrafter"/>
</dbReference>
<evidence type="ECO:0000256" key="4">
    <source>
        <dbReference type="ARBA" id="ARBA00022692"/>
    </source>
</evidence>
<keyword evidence="5 7" id="KW-1133">Transmembrane helix</keyword>
<feature type="transmembrane region" description="Helical" evidence="7">
    <location>
        <begin position="373"/>
        <end position="393"/>
    </location>
</feature>
<organism evidence="8 9">
    <name type="scientific">Jimgerdemannia flammicorona</name>
    <dbReference type="NCBI Taxonomy" id="994334"/>
    <lineage>
        <taxon>Eukaryota</taxon>
        <taxon>Fungi</taxon>
        <taxon>Fungi incertae sedis</taxon>
        <taxon>Mucoromycota</taxon>
        <taxon>Mucoromycotina</taxon>
        <taxon>Endogonomycetes</taxon>
        <taxon>Endogonales</taxon>
        <taxon>Endogonaceae</taxon>
        <taxon>Jimgerdemannia</taxon>
    </lineage>
</organism>
<dbReference type="InterPro" id="IPR004813">
    <property type="entry name" value="OPT"/>
</dbReference>
<comment type="caution">
    <text evidence="8">The sequence shown here is derived from an EMBL/GenBank/DDBJ whole genome shotgun (WGS) entry which is preliminary data.</text>
</comment>
<accession>A0A433D951</accession>
<dbReference type="GO" id="GO:0035673">
    <property type="term" value="F:oligopeptide transmembrane transporter activity"/>
    <property type="evidence" value="ECO:0007669"/>
    <property type="project" value="InterPro"/>
</dbReference>
<sequence length="502" mass="54586">MVSKANYKVLEAKRTEVEIDETISELTMFEEFQFTWRSTVIGSLLGCFVAASNMYLGLKLGWSFGASLFGAIFSFAIIKPLSRVLPIWAGGGYFGPKENCSAQTAATTAGGLSAGFVSAIPAMYKLGLLSADPMDDLAALIMWTLSAAFYGLFFAIPLRKHFIVKQDLVFPTPRAAAETIKSLHSTVEGEKEAMKKAYWMFVAFGTAFVWTLLSFFVPVFDTIHFLYFIGTAVGNANIVAADQVWRWWFTFDFPFIGAGLMTPGATVFSMFAGQLIGSGIAGPLMMANGAIIGGYGYTDNGPTGQSWFLWPGITLMVFSSFTRLFIRYDVLWLAIKGGCIELVNIFRPLLNKDAWADAEDDDDPVPKHEQVPLLWWGTGLLASVIFTCYVMGFMFGMPLYQTLVSIVLSFMLSFIGLQASGQTDINPLGSIGKVTQLVFAKMPAESVKAVQRNNLMAGNMASSAAAQSVDMVGDLKTGHLLGASPRSQFLAQVVGSIFAVVM</sequence>
<comment type="subcellular location">
    <subcellularLocation>
        <location evidence="1">Membrane</location>
        <topology evidence="1">Multi-pass membrane protein</topology>
    </subcellularLocation>
</comment>
<evidence type="ECO:0000256" key="7">
    <source>
        <dbReference type="SAM" id="Phobius"/>
    </source>
</evidence>
<proteinExistence type="inferred from homology"/>
<feature type="transmembrane region" description="Helical" evidence="7">
    <location>
        <begin position="253"/>
        <end position="276"/>
    </location>
</feature>
<dbReference type="Pfam" id="PF03169">
    <property type="entry name" value="OPT"/>
    <property type="match status" value="1"/>
</dbReference>
<feature type="transmembrane region" description="Helical" evidence="7">
    <location>
        <begin position="307"/>
        <end position="326"/>
    </location>
</feature>
<gene>
    <name evidence="8" type="ORF">BC936DRAFT_145828</name>
</gene>
<dbReference type="InterPro" id="IPR045035">
    <property type="entry name" value="YSL-like"/>
</dbReference>
<evidence type="ECO:0000256" key="3">
    <source>
        <dbReference type="ARBA" id="ARBA00022448"/>
    </source>
</evidence>
<keyword evidence="6 7" id="KW-0472">Membrane</keyword>
<protein>
    <submittedName>
        <fullName evidence="8">OPT oligopeptide transporter protein-domain-containing protein</fullName>
    </submittedName>
</protein>
<evidence type="ECO:0000256" key="2">
    <source>
        <dbReference type="ARBA" id="ARBA00008807"/>
    </source>
</evidence>
<evidence type="ECO:0000313" key="8">
    <source>
        <dbReference type="EMBL" id="RUP47353.1"/>
    </source>
</evidence>
<feature type="transmembrane region" description="Helical" evidence="7">
    <location>
        <begin position="137"/>
        <end position="156"/>
    </location>
</feature>
<comment type="similarity">
    <text evidence="2">Belongs to the oligopeptide OPT transporter family.</text>
</comment>
<feature type="transmembrane region" description="Helical" evidence="7">
    <location>
        <begin position="34"/>
        <end position="53"/>
    </location>
</feature>
<feature type="transmembrane region" description="Helical" evidence="7">
    <location>
        <begin position="60"/>
        <end position="78"/>
    </location>
</feature>
<evidence type="ECO:0000256" key="5">
    <source>
        <dbReference type="ARBA" id="ARBA00022989"/>
    </source>
</evidence>
<feature type="transmembrane region" description="Helical" evidence="7">
    <location>
        <begin position="197"/>
        <end position="217"/>
    </location>
</feature>
<feature type="transmembrane region" description="Helical" evidence="7">
    <location>
        <begin position="399"/>
        <end position="417"/>
    </location>
</feature>
<dbReference type="PANTHER" id="PTHR31645:SF3">
    <property type="entry name" value="OLIGOPEPTIDE TRANSPORTER"/>
    <property type="match status" value="1"/>
</dbReference>
<keyword evidence="9" id="KW-1185">Reference proteome</keyword>
<dbReference type="NCBIfam" id="TIGR00728">
    <property type="entry name" value="OPT_sfam"/>
    <property type="match status" value="1"/>
</dbReference>
<evidence type="ECO:0000256" key="1">
    <source>
        <dbReference type="ARBA" id="ARBA00004141"/>
    </source>
</evidence>